<dbReference type="InterPro" id="IPR039424">
    <property type="entry name" value="SBP_5"/>
</dbReference>
<gene>
    <name evidence="2" type="ORF">HEB94_007343</name>
</gene>
<dbReference type="Gene3D" id="3.40.190.10">
    <property type="entry name" value="Periplasmic binding protein-like II"/>
    <property type="match status" value="1"/>
</dbReference>
<dbReference type="PANTHER" id="PTHR30290">
    <property type="entry name" value="PERIPLASMIC BINDING COMPONENT OF ABC TRANSPORTER"/>
    <property type="match status" value="1"/>
</dbReference>
<name>A0A927N8V2_9ACTN</name>
<dbReference type="Pfam" id="PF00496">
    <property type="entry name" value="SBP_bac_5"/>
    <property type="match status" value="1"/>
</dbReference>
<evidence type="ECO:0000313" key="2">
    <source>
        <dbReference type="EMBL" id="MBE1610495.1"/>
    </source>
</evidence>
<keyword evidence="3" id="KW-1185">Reference proteome</keyword>
<evidence type="ECO:0000259" key="1">
    <source>
        <dbReference type="Pfam" id="PF00496"/>
    </source>
</evidence>
<feature type="domain" description="Solute-binding protein family 5" evidence="1">
    <location>
        <begin position="109"/>
        <end position="496"/>
    </location>
</feature>
<dbReference type="SUPFAM" id="SSF53850">
    <property type="entry name" value="Periplasmic binding protein-like II"/>
    <property type="match status" value="1"/>
</dbReference>
<protein>
    <submittedName>
        <fullName evidence="2">Peptide/nickel transport system substrate-binding protein</fullName>
    </submittedName>
</protein>
<dbReference type="GO" id="GO:1904680">
    <property type="term" value="F:peptide transmembrane transporter activity"/>
    <property type="evidence" value="ECO:0007669"/>
    <property type="project" value="TreeGrafter"/>
</dbReference>
<evidence type="ECO:0000313" key="3">
    <source>
        <dbReference type="Proteomes" id="UP000638648"/>
    </source>
</evidence>
<dbReference type="AlphaFoldDB" id="A0A927N8V2"/>
<reference evidence="2" key="1">
    <citation type="submission" date="2020-10" db="EMBL/GenBank/DDBJ databases">
        <title>Sequencing the genomes of 1000 actinobacteria strains.</title>
        <authorList>
            <person name="Klenk H.-P."/>
        </authorList>
    </citation>
    <scope>NUCLEOTIDE SEQUENCE</scope>
    <source>
        <strain evidence="2">DSM 45354</strain>
    </source>
</reference>
<accession>A0A927N8V2</accession>
<dbReference type="Proteomes" id="UP000638648">
    <property type="component" value="Unassembled WGS sequence"/>
</dbReference>
<dbReference type="Gene3D" id="3.10.105.10">
    <property type="entry name" value="Dipeptide-binding Protein, Domain 3"/>
    <property type="match status" value="1"/>
</dbReference>
<dbReference type="RefSeq" id="WP_192753855.1">
    <property type="nucleotide sequence ID" value="NZ_BAABJL010000095.1"/>
</dbReference>
<dbReference type="InterPro" id="IPR000914">
    <property type="entry name" value="SBP_5_dom"/>
</dbReference>
<comment type="caution">
    <text evidence="2">The sequence shown here is derived from an EMBL/GenBank/DDBJ whole genome shotgun (WGS) entry which is preliminary data.</text>
</comment>
<sequence>MNATPGPFGPELSRRRVLEIFGLGAAGAAVLAACGGGSGTGGNGAGGGGGGGGGGQGGGEFRGAYPYQVPPKGHFNLMSGVTDSILGGTPYQDLVLIPGGMYRWKEKKWEPMLAEKWEFDSAAKTFTYHVRQGVTWSDGKPVTSKDVVTTFWCRRIMRQVEWDLIDDVKATDEQTVVFSMKAPSTVLERYAIRQAIFSDATYGTFAQRGQELFSSGKDLDSPEGKKLNEELQAYRPKNPENDFISNGPYRFDFNSITNAQLTLVKNDKGFAADKVAFDRVVLYNGEVPTITPLVVGKQVDYATHGFPVATEKEMVKKGLRIIRPPVYSGPAIFFNMAKHPEFKDARVRQAIAHAINRDDNGTFALADSGKGVKFMTGFSDNQVADWLTDEEQAKLDKYELDPAKATQLLTEAGWKKQGNSWLKPDGKPASYEITFPAEYADWSASGDNAAKQLTAFGIQVQGRGVTFTQQPIDVDKGAFSMAIQGWGTSTQPHPHFAFVADLFTHNIPIAANQGGKGMAFELKQTTKALGPVDLEELVTASAQGLDEAEQKANVAKVAVAFNELLPVVPLFERYGNNPALEGVRVGKWPADSDPLLQNSPYADNFTIMLILSGDLKPA</sequence>
<dbReference type="EMBL" id="JADBEM010000001">
    <property type="protein sequence ID" value="MBE1610495.1"/>
    <property type="molecule type" value="Genomic_DNA"/>
</dbReference>
<dbReference type="GO" id="GO:0015833">
    <property type="term" value="P:peptide transport"/>
    <property type="evidence" value="ECO:0007669"/>
    <property type="project" value="TreeGrafter"/>
</dbReference>
<organism evidence="2 3">
    <name type="scientific">Actinopolymorpha pittospori</name>
    <dbReference type="NCBI Taxonomy" id="648752"/>
    <lineage>
        <taxon>Bacteria</taxon>
        <taxon>Bacillati</taxon>
        <taxon>Actinomycetota</taxon>
        <taxon>Actinomycetes</taxon>
        <taxon>Propionibacteriales</taxon>
        <taxon>Actinopolymorphaceae</taxon>
        <taxon>Actinopolymorpha</taxon>
    </lineage>
</organism>
<proteinExistence type="predicted"/>